<dbReference type="SMART" id="SM00822">
    <property type="entry name" value="PKS_KR"/>
    <property type="match status" value="1"/>
</dbReference>
<keyword evidence="6" id="KW-1185">Reference proteome</keyword>
<evidence type="ECO:0000256" key="3">
    <source>
        <dbReference type="RuleBase" id="RU000363"/>
    </source>
</evidence>
<dbReference type="PANTHER" id="PTHR44196:SF1">
    <property type="entry name" value="DEHYDROGENASE_REDUCTASE SDR FAMILY MEMBER 7B"/>
    <property type="match status" value="1"/>
</dbReference>
<dbReference type="SUPFAM" id="SSF51735">
    <property type="entry name" value="NAD(P)-binding Rossmann-fold domains"/>
    <property type="match status" value="1"/>
</dbReference>
<name>A0A8T6R6X6_9MICO</name>
<evidence type="ECO:0000313" key="6">
    <source>
        <dbReference type="Proteomes" id="UP000287866"/>
    </source>
</evidence>
<dbReference type="AlphaFoldDB" id="A0A8T6R6X6"/>
<evidence type="ECO:0000256" key="2">
    <source>
        <dbReference type="ARBA" id="ARBA00023002"/>
    </source>
</evidence>
<dbReference type="InterPro" id="IPR002347">
    <property type="entry name" value="SDR_fam"/>
</dbReference>
<organism evidence="5 6">
    <name type="scientific">Phycicoccus flavus</name>
    <dbReference type="NCBI Taxonomy" id="2502783"/>
    <lineage>
        <taxon>Bacteria</taxon>
        <taxon>Bacillati</taxon>
        <taxon>Actinomycetota</taxon>
        <taxon>Actinomycetes</taxon>
        <taxon>Micrococcales</taxon>
        <taxon>Intrasporangiaceae</taxon>
        <taxon>Phycicoccus</taxon>
    </lineage>
</organism>
<dbReference type="PRINTS" id="PR00080">
    <property type="entry name" value="SDRFAMILY"/>
</dbReference>
<dbReference type="Pfam" id="PF00106">
    <property type="entry name" value="adh_short"/>
    <property type="match status" value="1"/>
</dbReference>
<reference evidence="5" key="1">
    <citation type="submission" date="2020-03" db="EMBL/GenBank/DDBJ databases">
        <title>Phycicoccus flavus sp. nov., a novel endophytic actinobacterium isolated from branch of Kandelia candel.</title>
        <authorList>
            <person name="Tuo L."/>
        </authorList>
    </citation>
    <scope>NUCLEOTIDE SEQUENCE</scope>
    <source>
        <strain evidence="5">CMS6Z-2</strain>
    </source>
</reference>
<dbReference type="Proteomes" id="UP000287866">
    <property type="component" value="Unassembled WGS sequence"/>
</dbReference>
<keyword evidence="2" id="KW-0560">Oxidoreductase</keyword>
<dbReference type="InterPro" id="IPR057326">
    <property type="entry name" value="KR_dom"/>
</dbReference>
<gene>
    <name evidence="5" type="ORF">EPD83_014815</name>
</gene>
<protein>
    <submittedName>
        <fullName evidence="5">SDR family NAD(P)-dependent oxidoreductase</fullName>
    </submittedName>
</protein>
<dbReference type="PANTHER" id="PTHR44196">
    <property type="entry name" value="DEHYDROGENASE/REDUCTASE SDR FAMILY MEMBER 7B"/>
    <property type="match status" value="1"/>
</dbReference>
<dbReference type="CDD" id="cd05233">
    <property type="entry name" value="SDR_c"/>
    <property type="match status" value="1"/>
</dbReference>
<sequence length="261" mass="26651">MRLAGAHVVLTGATGSIGSRLAERLAGRGARLTVTARSAEALDELAARTGALAVPADLADEGGPASLLTSAQDRHGPVDVLVHNAAVEVAGRLEELDADGLAAAVALNVRAPLELTRLALPGMRERRRGHLVLVSSLAGVATFPGLTLYGATKAALTQAAAGLSLDLRGSGVGTTLVEIGPVSSTMMSRVRDHPPTAAAFTRAARLRVLRDLDPDEVAGAVVAAVEANRRHVRLPRRAAVLAATAGLPRAVVRTALVGIEG</sequence>
<evidence type="ECO:0000313" key="5">
    <source>
        <dbReference type="EMBL" id="NHA69313.1"/>
    </source>
</evidence>
<proteinExistence type="inferred from homology"/>
<comment type="similarity">
    <text evidence="1 3">Belongs to the short-chain dehydrogenases/reductases (SDR) family.</text>
</comment>
<evidence type="ECO:0000259" key="4">
    <source>
        <dbReference type="SMART" id="SM00822"/>
    </source>
</evidence>
<dbReference type="RefSeq" id="WP_165566776.1">
    <property type="nucleotide sequence ID" value="NZ_SAYU02000054.1"/>
</dbReference>
<dbReference type="GO" id="GO:0016020">
    <property type="term" value="C:membrane"/>
    <property type="evidence" value="ECO:0007669"/>
    <property type="project" value="TreeGrafter"/>
</dbReference>
<dbReference type="GO" id="GO:0016491">
    <property type="term" value="F:oxidoreductase activity"/>
    <property type="evidence" value="ECO:0007669"/>
    <property type="project" value="UniProtKB-KW"/>
</dbReference>
<accession>A0A8T6R6X6</accession>
<dbReference type="Gene3D" id="3.40.50.720">
    <property type="entry name" value="NAD(P)-binding Rossmann-like Domain"/>
    <property type="match status" value="1"/>
</dbReference>
<evidence type="ECO:0000256" key="1">
    <source>
        <dbReference type="ARBA" id="ARBA00006484"/>
    </source>
</evidence>
<dbReference type="PRINTS" id="PR00081">
    <property type="entry name" value="GDHRDH"/>
</dbReference>
<dbReference type="InterPro" id="IPR036291">
    <property type="entry name" value="NAD(P)-bd_dom_sf"/>
</dbReference>
<comment type="caution">
    <text evidence="5">The sequence shown here is derived from an EMBL/GenBank/DDBJ whole genome shotgun (WGS) entry which is preliminary data.</text>
</comment>
<dbReference type="EMBL" id="SAYU02000054">
    <property type="protein sequence ID" value="NHA69313.1"/>
    <property type="molecule type" value="Genomic_DNA"/>
</dbReference>
<feature type="domain" description="Ketoreductase" evidence="4">
    <location>
        <begin position="6"/>
        <end position="185"/>
    </location>
</feature>